<dbReference type="AlphaFoldDB" id="A0A9W6TU38"/>
<accession>A0A9W6TU38</accession>
<keyword evidence="3" id="KW-1185">Reference proteome</keyword>
<protein>
    <submittedName>
        <fullName evidence="2">Unnamed protein product</fullName>
    </submittedName>
</protein>
<feature type="region of interest" description="Disordered" evidence="1">
    <location>
        <begin position="1"/>
        <end position="21"/>
    </location>
</feature>
<dbReference type="Proteomes" id="UP001165083">
    <property type="component" value="Unassembled WGS sequence"/>
</dbReference>
<gene>
    <name evidence="2" type="ORF">Plil01_000737400</name>
</gene>
<comment type="caution">
    <text evidence="2">The sequence shown here is derived from an EMBL/GenBank/DDBJ whole genome shotgun (WGS) entry which is preliminary data.</text>
</comment>
<sequence>MLDLVMPSPENGDEEAEEVTNAPDSLLEGAPSDAEFAAAASVVMRRLLSENETTCAVSMTKSFLSKWIFEHNLKKLANKKQELITSHFKRLVVVHPAIEALIHTGACEAVIIRVNGVGLVRCFGLGDVAVGMHTTH</sequence>
<reference evidence="2" key="1">
    <citation type="submission" date="2023-04" db="EMBL/GenBank/DDBJ databases">
        <title>Phytophthora lilii NBRC 32176.</title>
        <authorList>
            <person name="Ichikawa N."/>
            <person name="Sato H."/>
            <person name="Tonouchi N."/>
        </authorList>
    </citation>
    <scope>NUCLEOTIDE SEQUENCE</scope>
    <source>
        <strain evidence="2">NBRC 32176</strain>
    </source>
</reference>
<name>A0A9W6TU38_9STRA</name>
<evidence type="ECO:0000313" key="3">
    <source>
        <dbReference type="Proteomes" id="UP001165083"/>
    </source>
</evidence>
<dbReference type="OrthoDB" id="135922at2759"/>
<evidence type="ECO:0000256" key="1">
    <source>
        <dbReference type="SAM" id="MobiDB-lite"/>
    </source>
</evidence>
<organism evidence="2 3">
    <name type="scientific">Phytophthora lilii</name>
    <dbReference type="NCBI Taxonomy" id="2077276"/>
    <lineage>
        <taxon>Eukaryota</taxon>
        <taxon>Sar</taxon>
        <taxon>Stramenopiles</taxon>
        <taxon>Oomycota</taxon>
        <taxon>Peronosporomycetes</taxon>
        <taxon>Peronosporales</taxon>
        <taxon>Peronosporaceae</taxon>
        <taxon>Phytophthora</taxon>
    </lineage>
</organism>
<proteinExistence type="predicted"/>
<dbReference type="EMBL" id="BSXW01000340">
    <property type="protein sequence ID" value="GMF19330.1"/>
    <property type="molecule type" value="Genomic_DNA"/>
</dbReference>
<evidence type="ECO:0000313" key="2">
    <source>
        <dbReference type="EMBL" id="GMF19330.1"/>
    </source>
</evidence>